<accession>A0A917V3V8</accession>
<name>A0A917V3V8_9NOCA</name>
<dbReference type="InterPro" id="IPR016181">
    <property type="entry name" value="Acyl_CoA_acyltransferase"/>
</dbReference>
<evidence type="ECO:0000313" key="5">
    <source>
        <dbReference type="Proteomes" id="UP000612956"/>
    </source>
</evidence>
<gene>
    <name evidence="4" type="primary">ysnE</name>
    <name evidence="4" type="ORF">GCM10011591_04440</name>
</gene>
<dbReference type="PANTHER" id="PTHR43877">
    <property type="entry name" value="AMINOALKYLPHOSPHONATE N-ACETYLTRANSFERASE-RELATED-RELATED"/>
    <property type="match status" value="1"/>
</dbReference>
<proteinExistence type="predicted"/>
<dbReference type="GO" id="GO:0016747">
    <property type="term" value="F:acyltransferase activity, transferring groups other than amino-acyl groups"/>
    <property type="evidence" value="ECO:0007669"/>
    <property type="project" value="InterPro"/>
</dbReference>
<organism evidence="4 5">
    <name type="scientific">Nocardia camponoti</name>
    <dbReference type="NCBI Taxonomy" id="1616106"/>
    <lineage>
        <taxon>Bacteria</taxon>
        <taxon>Bacillati</taxon>
        <taxon>Actinomycetota</taxon>
        <taxon>Actinomycetes</taxon>
        <taxon>Mycobacteriales</taxon>
        <taxon>Nocardiaceae</taxon>
        <taxon>Nocardia</taxon>
    </lineage>
</organism>
<dbReference type="Proteomes" id="UP000612956">
    <property type="component" value="Unassembled WGS sequence"/>
</dbReference>
<dbReference type="InterPro" id="IPR000182">
    <property type="entry name" value="GNAT_dom"/>
</dbReference>
<dbReference type="CDD" id="cd04301">
    <property type="entry name" value="NAT_SF"/>
    <property type="match status" value="1"/>
</dbReference>
<protein>
    <submittedName>
        <fullName evidence="4">N-acetyltransferase YsnE</fullName>
    </submittedName>
</protein>
<keyword evidence="1" id="KW-0808">Transferase</keyword>
<dbReference type="InterPro" id="IPR050832">
    <property type="entry name" value="Bact_Acetyltransf"/>
</dbReference>
<evidence type="ECO:0000259" key="3">
    <source>
        <dbReference type="PROSITE" id="PS51186"/>
    </source>
</evidence>
<dbReference type="RefSeq" id="WP_229683658.1">
    <property type="nucleotide sequence ID" value="NZ_BMMW01000001.1"/>
</dbReference>
<dbReference type="PANTHER" id="PTHR43877:SF5">
    <property type="entry name" value="BLL8307 PROTEIN"/>
    <property type="match status" value="1"/>
</dbReference>
<dbReference type="SUPFAM" id="SSF55729">
    <property type="entry name" value="Acyl-CoA N-acyltransferases (Nat)"/>
    <property type="match status" value="1"/>
</dbReference>
<dbReference type="PROSITE" id="PS51186">
    <property type="entry name" value="GNAT"/>
    <property type="match status" value="1"/>
</dbReference>
<evidence type="ECO:0000256" key="2">
    <source>
        <dbReference type="ARBA" id="ARBA00023315"/>
    </source>
</evidence>
<evidence type="ECO:0000256" key="1">
    <source>
        <dbReference type="ARBA" id="ARBA00022679"/>
    </source>
</evidence>
<dbReference type="Pfam" id="PF00583">
    <property type="entry name" value="Acetyltransf_1"/>
    <property type="match status" value="1"/>
</dbReference>
<reference evidence="4" key="2">
    <citation type="submission" date="2020-09" db="EMBL/GenBank/DDBJ databases">
        <authorList>
            <person name="Sun Q."/>
            <person name="Zhou Y."/>
        </authorList>
    </citation>
    <scope>NUCLEOTIDE SEQUENCE</scope>
    <source>
        <strain evidence="4">CGMCC 4.7278</strain>
    </source>
</reference>
<dbReference type="Gene3D" id="3.40.630.30">
    <property type="match status" value="1"/>
</dbReference>
<sequence>MLQDLVIRLDTITDPAVVAFLGEHLAQMRTITSCAESMHALDVDELRAPEVTMWTMWSGDEVVASGALKDLGDGHGELKSMRTAPQHTRRGLASKMLAHILFEAEQRGFQRVSLETGAEDFFAPARKLYAANGFTECEPFGSYVPDSNSVFFTRALT</sequence>
<reference evidence="4" key="1">
    <citation type="journal article" date="2014" name="Int. J. Syst. Evol. Microbiol.">
        <title>Complete genome sequence of Corynebacterium casei LMG S-19264T (=DSM 44701T), isolated from a smear-ripened cheese.</title>
        <authorList>
            <consortium name="US DOE Joint Genome Institute (JGI-PGF)"/>
            <person name="Walter F."/>
            <person name="Albersmeier A."/>
            <person name="Kalinowski J."/>
            <person name="Ruckert C."/>
        </authorList>
    </citation>
    <scope>NUCLEOTIDE SEQUENCE</scope>
    <source>
        <strain evidence="4">CGMCC 4.7278</strain>
    </source>
</reference>
<dbReference type="AlphaFoldDB" id="A0A917V3V8"/>
<feature type="domain" description="N-acetyltransferase" evidence="3">
    <location>
        <begin position="5"/>
        <end position="157"/>
    </location>
</feature>
<evidence type="ECO:0000313" key="4">
    <source>
        <dbReference type="EMBL" id="GGK35936.1"/>
    </source>
</evidence>
<dbReference type="EMBL" id="BMMW01000001">
    <property type="protein sequence ID" value="GGK35936.1"/>
    <property type="molecule type" value="Genomic_DNA"/>
</dbReference>
<keyword evidence="5" id="KW-1185">Reference proteome</keyword>
<comment type="caution">
    <text evidence="4">The sequence shown here is derived from an EMBL/GenBank/DDBJ whole genome shotgun (WGS) entry which is preliminary data.</text>
</comment>
<keyword evidence="2" id="KW-0012">Acyltransferase</keyword>